<dbReference type="GO" id="GO:0003700">
    <property type="term" value="F:DNA-binding transcription factor activity"/>
    <property type="evidence" value="ECO:0007669"/>
    <property type="project" value="InterPro"/>
</dbReference>
<keyword evidence="3" id="KW-0804">Transcription</keyword>
<dbReference type="InterPro" id="IPR000835">
    <property type="entry name" value="HTH_MarR-typ"/>
</dbReference>
<dbReference type="eggNOG" id="COG1846">
    <property type="taxonomic scope" value="Bacteria"/>
</dbReference>
<keyword evidence="6" id="KW-1185">Reference proteome</keyword>
<dbReference type="PANTHER" id="PTHR33164:SF99">
    <property type="entry name" value="MARR FAMILY REGULATORY PROTEIN"/>
    <property type="match status" value="1"/>
</dbReference>
<evidence type="ECO:0000259" key="4">
    <source>
        <dbReference type="PROSITE" id="PS50995"/>
    </source>
</evidence>
<dbReference type="GO" id="GO:0006950">
    <property type="term" value="P:response to stress"/>
    <property type="evidence" value="ECO:0007669"/>
    <property type="project" value="TreeGrafter"/>
</dbReference>
<evidence type="ECO:0000313" key="5">
    <source>
        <dbReference type="EMBL" id="ACZ43499.1"/>
    </source>
</evidence>
<dbReference type="AlphaFoldDB" id="D1CIC8"/>
<dbReference type="SMART" id="SM00347">
    <property type="entry name" value="HTH_MARR"/>
    <property type="match status" value="1"/>
</dbReference>
<dbReference type="PROSITE" id="PS50995">
    <property type="entry name" value="HTH_MARR_2"/>
    <property type="match status" value="1"/>
</dbReference>
<dbReference type="InterPro" id="IPR023187">
    <property type="entry name" value="Tscrpt_reg_MarR-type_CS"/>
</dbReference>
<evidence type="ECO:0000256" key="2">
    <source>
        <dbReference type="ARBA" id="ARBA00023125"/>
    </source>
</evidence>
<dbReference type="PRINTS" id="PR00598">
    <property type="entry name" value="HTHMARR"/>
</dbReference>
<reference evidence="6" key="1">
    <citation type="journal article" date="2010" name="Stand. Genomic Sci.">
        <title>Complete genome sequence of 'Thermobaculum terrenum' type strain (YNP1).</title>
        <authorList>
            <person name="Kiss H."/>
            <person name="Cleland D."/>
            <person name="Lapidus A."/>
            <person name="Lucas S."/>
            <person name="Glavina Del Rio T."/>
            <person name="Nolan M."/>
            <person name="Tice H."/>
            <person name="Han C."/>
            <person name="Goodwin L."/>
            <person name="Pitluck S."/>
            <person name="Liolios K."/>
            <person name="Ivanova N."/>
            <person name="Mavromatis K."/>
            <person name="Ovchinnikova G."/>
            <person name="Pati A."/>
            <person name="Chen A."/>
            <person name="Palaniappan K."/>
            <person name="Land M."/>
            <person name="Hauser L."/>
            <person name="Chang Y."/>
            <person name="Jeffries C."/>
            <person name="Lu M."/>
            <person name="Brettin T."/>
            <person name="Detter J."/>
            <person name="Goker M."/>
            <person name="Tindall B."/>
            <person name="Beck B."/>
            <person name="McDermott T."/>
            <person name="Woyke T."/>
            <person name="Bristow J."/>
            <person name="Eisen J."/>
            <person name="Markowitz V."/>
            <person name="Hugenholtz P."/>
            <person name="Kyrpides N."/>
            <person name="Klenk H."/>
            <person name="Cheng J."/>
        </authorList>
    </citation>
    <scope>NUCLEOTIDE SEQUENCE [LARGE SCALE GENOMIC DNA]</scope>
    <source>
        <strain evidence="6">ATCC BAA-798 / YNP1</strain>
    </source>
</reference>
<dbReference type="RefSeq" id="WP_012876530.1">
    <property type="nucleotide sequence ID" value="NC_013526.1"/>
</dbReference>
<gene>
    <name evidence="5" type="ordered locus">Tter_2611</name>
</gene>
<dbReference type="InterPro" id="IPR036388">
    <property type="entry name" value="WH-like_DNA-bd_sf"/>
</dbReference>
<dbReference type="InterPro" id="IPR036390">
    <property type="entry name" value="WH_DNA-bd_sf"/>
</dbReference>
<dbReference type="OrthoDB" id="166070at2"/>
<dbReference type="InterPro" id="IPR039422">
    <property type="entry name" value="MarR/SlyA-like"/>
</dbReference>
<dbReference type="Gene3D" id="1.10.10.10">
    <property type="entry name" value="Winged helix-like DNA-binding domain superfamily/Winged helix DNA-binding domain"/>
    <property type="match status" value="1"/>
</dbReference>
<dbReference type="Pfam" id="PF01047">
    <property type="entry name" value="MarR"/>
    <property type="match status" value="1"/>
</dbReference>
<protein>
    <submittedName>
        <fullName evidence="5">Transcriptional regulator, MarR family</fullName>
    </submittedName>
</protein>
<keyword evidence="2" id="KW-0238">DNA-binding</keyword>
<organism evidence="5 6">
    <name type="scientific">Thermobaculum terrenum (strain ATCC BAA-798 / CCMEE 7001 / YNP1)</name>
    <dbReference type="NCBI Taxonomy" id="525904"/>
    <lineage>
        <taxon>Bacteria</taxon>
        <taxon>Bacillati</taxon>
        <taxon>Chloroflexota</taxon>
        <taxon>Chloroflexia</taxon>
        <taxon>Candidatus Thermobaculales</taxon>
        <taxon>Candidatus Thermobaculaceae</taxon>
        <taxon>Thermobaculum</taxon>
    </lineage>
</organism>
<feature type="domain" description="HTH marR-type" evidence="4">
    <location>
        <begin position="9"/>
        <end position="140"/>
    </location>
</feature>
<dbReference type="SUPFAM" id="SSF46785">
    <property type="entry name" value="Winged helix' DNA-binding domain"/>
    <property type="match status" value="1"/>
</dbReference>
<evidence type="ECO:0000256" key="3">
    <source>
        <dbReference type="ARBA" id="ARBA00023163"/>
    </source>
</evidence>
<sequence>MHATQQQCAELLFSLLFHLRWVLSHTLRQESQQLGLSIQQLFALGAIAYGCRQPSDLARKMFVSLPAATSMVDTLVEHGLVHRERGSDDRRAVYLSLTDKGQRLLESGRERVLGAIGDVIACLEADEQEELRRILQKMDECAAGLKEAYLTHREPDRSVE</sequence>
<dbReference type="Proteomes" id="UP000000323">
    <property type="component" value="Chromosome 2"/>
</dbReference>
<dbReference type="EMBL" id="CP001826">
    <property type="protein sequence ID" value="ACZ43499.1"/>
    <property type="molecule type" value="Genomic_DNA"/>
</dbReference>
<dbReference type="PANTHER" id="PTHR33164">
    <property type="entry name" value="TRANSCRIPTIONAL REGULATOR, MARR FAMILY"/>
    <property type="match status" value="1"/>
</dbReference>
<dbReference type="GO" id="GO:0003677">
    <property type="term" value="F:DNA binding"/>
    <property type="evidence" value="ECO:0007669"/>
    <property type="project" value="UniProtKB-KW"/>
</dbReference>
<proteinExistence type="predicted"/>
<accession>D1CIC8</accession>
<dbReference type="KEGG" id="ttr:Tter_2611"/>
<dbReference type="HOGENOM" id="CLU_083287_15_1_0"/>
<keyword evidence="1" id="KW-0805">Transcription regulation</keyword>
<evidence type="ECO:0000313" key="6">
    <source>
        <dbReference type="Proteomes" id="UP000000323"/>
    </source>
</evidence>
<name>D1CIC8_THET1</name>
<dbReference type="PROSITE" id="PS01117">
    <property type="entry name" value="HTH_MARR_1"/>
    <property type="match status" value="1"/>
</dbReference>
<dbReference type="STRING" id="525904.Tter_2611"/>
<evidence type="ECO:0000256" key="1">
    <source>
        <dbReference type="ARBA" id="ARBA00023015"/>
    </source>
</evidence>